<accession>A0AAP0X1V9</accession>
<organism evidence="1 2">
    <name type="scientific">Liquidambar formosana</name>
    <name type="common">Formosan gum</name>
    <dbReference type="NCBI Taxonomy" id="63359"/>
    <lineage>
        <taxon>Eukaryota</taxon>
        <taxon>Viridiplantae</taxon>
        <taxon>Streptophyta</taxon>
        <taxon>Embryophyta</taxon>
        <taxon>Tracheophyta</taxon>
        <taxon>Spermatophyta</taxon>
        <taxon>Magnoliopsida</taxon>
        <taxon>eudicotyledons</taxon>
        <taxon>Gunneridae</taxon>
        <taxon>Pentapetalae</taxon>
        <taxon>Saxifragales</taxon>
        <taxon>Altingiaceae</taxon>
        <taxon>Liquidambar</taxon>
    </lineage>
</organism>
<dbReference type="Proteomes" id="UP001415857">
    <property type="component" value="Unassembled WGS sequence"/>
</dbReference>
<sequence length="68" mass="7878">MKLRLQTIVEITASLDHIHTSNYGRIVLRLWSTLNETSISVLANDIVATQFTWLHSCFKLLEFQQAFN</sequence>
<keyword evidence="2" id="KW-1185">Reference proteome</keyword>
<name>A0AAP0X1V9_LIQFO</name>
<evidence type="ECO:0000313" key="2">
    <source>
        <dbReference type="Proteomes" id="UP001415857"/>
    </source>
</evidence>
<gene>
    <name evidence="1" type="ORF">L1049_011178</name>
</gene>
<evidence type="ECO:0000313" key="1">
    <source>
        <dbReference type="EMBL" id="KAK9282953.1"/>
    </source>
</evidence>
<dbReference type="AlphaFoldDB" id="A0AAP0X1V9"/>
<reference evidence="1 2" key="1">
    <citation type="journal article" date="2024" name="Plant J.">
        <title>Genome sequences and population genomics reveal climatic adaptation and genomic divergence between two closely related sweetgum species.</title>
        <authorList>
            <person name="Xu W.Q."/>
            <person name="Ren C.Q."/>
            <person name="Zhang X.Y."/>
            <person name="Comes H.P."/>
            <person name="Liu X.H."/>
            <person name="Li Y.G."/>
            <person name="Kettle C.J."/>
            <person name="Jalonen R."/>
            <person name="Gaisberger H."/>
            <person name="Ma Y.Z."/>
            <person name="Qiu Y.X."/>
        </authorList>
    </citation>
    <scope>NUCLEOTIDE SEQUENCE [LARGE SCALE GENOMIC DNA]</scope>
    <source>
        <strain evidence="1">Hangzhou</strain>
    </source>
</reference>
<comment type="caution">
    <text evidence="1">The sequence shown here is derived from an EMBL/GenBank/DDBJ whole genome shotgun (WGS) entry which is preliminary data.</text>
</comment>
<protein>
    <submittedName>
        <fullName evidence="1">Uncharacterized protein</fullName>
    </submittedName>
</protein>
<dbReference type="EMBL" id="JBBPBK010000006">
    <property type="protein sequence ID" value="KAK9282953.1"/>
    <property type="molecule type" value="Genomic_DNA"/>
</dbReference>
<proteinExistence type="predicted"/>